<organism evidence="1 2">
    <name type="scientific">Sporomusa silvacetica DSM 10669</name>
    <dbReference type="NCBI Taxonomy" id="1123289"/>
    <lineage>
        <taxon>Bacteria</taxon>
        <taxon>Bacillati</taxon>
        <taxon>Bacillota</taxon>
        <taxon>Negativicutes</taxon>
        <taxon>Selenomonadales</taxon>
        <taxon>Sporomusaceae</taxon>
        <taxon>Sporomusa</taxon>
    </lineage>
</organism>
<evidence type="ECO:0000313" key="2">
    <source>
        <dbReference type="Proteomes" id="UP000216752"/>
    </source>
</evidence>
<sequence>MSENKLLAWQEFPNGLIAKAMKDESFRKELLANPKAVMEKEMDKLKKGAKFPAALEVKVIEQPANVFYLVLPTATGQTSDEELDMVSGGQDVVLNGEGFVNHLVN</sequence>
<dbReference type="RefSeq" id="WP_094607852.1">
    <property type="nucleotide sequence ID" value="NZ_CP155573.1"/>
</dbReference>
<dbReference type="Proteomes" id="UP000216752">
    <property type="component" value="Chromosome"/>
</dbReference>
<reference evidence="1" key="1">
    <citation type="submission" date="2024-05" db="EMBL/GenBank/DDBJ databases">
        <title>Isolation and characterization of Sporomusa carbonis sp. nov., a carboxydotrophic hydrogenogen in the genus of Sporomusa isolated from a charcoal burning pile.</title>
        <authorList>
            <person name="Boeer T."/>
            <person name="Rosenbaum F."/>
            <person name="Eysell L."/>
            <person name="Mueller V."/>
            <person name="Daniel R."/>
            <person name="Poehlein A."/>
        </authorList>
    </citation>
    <scope>NUCLEOTIDE SEQUENCE [LARGE SCALE GENOMIC DNA]</scope>
    <source>
        <strain evidence="1">DSM 10669</strain>
    </source>
</reference>
<dbReference type="Gene3D" id="3.90.330.10">
    <property type="entry name" value="Nitrile hydratase alpha /Thiocyanate hydrolase gamma"/>
    <property type="match status" value="1"/>
</dbReference>
<accession>A0ABZ3IUH2</accession>
<dbReference type="SUPFAM" id="SSF56209">
    <property type="entry name" value="Nitrile hydratase alpha chain"/>
    <property type="match status" value="1"/>
</dbReference>
<evidence type="ECO:0000313" key="1">
    <source>
        <dbReference type="EMBL" id="XFO69369.1"/>
    </source>
</evidence>
<protein>
    <recommendedName>
        <fullName evidence="3">NHLP leader peptide family natural product</fullName>
    </recommendedName>
</protein>
<proteinExistence type="predicted"/>
<dbReference type="InterPro" id="IPR022513">
    <property type="entry name" value="TOMM_pelo"/>
</dbReference>
<gene>
    <name evidence="1" type="ORF">SPSIL_056020</name>
</gene>
<name>A0ABZ3IUH2_9FIRM</name>
<keyword evidence="2" id="KW-1185">Reference proteome</keyword>
<dbReference type="NCBIfam" id="TIGR03793">
    <property type="entry name" value="leader_NHLP"/>
    <property type="match status" value="1"/>
</dbReference>
<dbReference type="InterPro" id="IPR036648">
    <property type="entry name" value="CN_Hdrase_a/SCN_Hdrase_g_sf"/>
</dbReference>
<evidence type="ECO:0008006" key="3">
    <source>
        <dbReference type="Google" id="ProtNLM"/>
    </source>
</evidence>
<dbReference type="EMBL" id="CP155573">
    <property type="protein sequence ID" value="XFO69369.1"/>
    <property type="molecule type" value="Genomic_DNA"/>
</dbReference>